<dbReference type="NCBIfam" id="TIGR04364">
    <property type="entry name" value="methyltran_FxLD"/>
    <property type="match status" value="1"/>
</dbReference>
<evidence type="ECO:0000256" key="8">
    <source>
        <dbReference type="ARBA" id="ARBA00022691"/>
    </source>
</evidence>
<accession>A0A561C1A1</accession>
<keyword evidence="14" id="KW-1185">Reference proteome</keyword>
<organism evidence="13 14">
    <name type="scientific">Kribbella amoyensis</name>
    <dbReference type="NCBI Taxonomy" id="996641"/>
    <lineage>
        <taxon>Bacteria</taxon>
        <taxon>Bacillati</taxon>
        <taxon>Actinomycetota</taxon>
        <taxon>Actinomycetes</taxon>
        <taxon>Propionibacteriales</taxon>
        <taxon>Kribbellaceae</taxon>
        <taxon>Kribbella</taxon>
    </lineage>
</organism>
<evidence type="ECO:0000256" key="1">
    <source>
        <dbReference type="ARBA" id="ARBA00004496"/>
    </source>
</evidence>
<dbReference type="RefSeq" id="WP_238335126.1">
    <property type="nucleotide sequence ID" value="NZ_VIVK01000001.1"/>
</dbReference>
<keyword evidence="6 13" id="KW-0489">Methyltransferase</keyword>
<keyword evidence="5" id="KW-0963">Cytoplasm</keyword>
<dbReference type="AlphaFoldDB" id="A0A561C1A1"/>
<evidence type="ECO:0000256" key="5">
    <source>
        <dbReference type="ARBA" id="ARBA00022490"/>
    </source>
</evidence>
<dbReference type="CDD" id="cd02440">
    <property type="entry name" value="AdoMet_MTases"/>
    <property type="match status" value="1"/>
</dbReference>
<dbReference type="InterPro" id="IPR027573">
    <property type="entry name" value="Methyltran_FxLD"/>
</dbReference>
<dbReference type="EC" id="2.1.1.77" evidence="3"/>
<sequence>MNALGNDSRYAGSLRSALAAKLVDTGAIRSRPVAAAVRSVPRHLFVPNVSLEIAYTDDVVLMKSDDAGTAISTVSQPTVVAMMLEQAGIAPGHRILEIGSGGYNAALMSELAGPGGAVTSIDIDAEVTSRARQALAGTGYQGVRVFQADGQFGWPEGAPYDLVLLTVTAEDIAPAWLDQLAEGGRLVVPLRLRGQTRSIAFDKVQGVLHGRSSVLCGFVSMQGAGTTDGQVVRLDGDKIVLTFDEDQVIDGGALQGILRQPPRLSWCGILIDREEPFSNLDLWLATRFPGYCVLSAHRSSIKSGLVSPVLQWGGAAVVEGGSLAYLTSRPSPAPHLIELGIIAHGPTAKRLADHLAGEITAWDQTHRHGPGPRFTVHPKTTPATDPPGRPDVTTRHTLVTVHWP</sequence>
<dbReference type="GO" id="GO:0005737">
    <property type="term" value="C:cytoplasm"/>
    <property type="evidence" value="ECO:0007669"/>
    <property type="project" value="UniProtKB-SubCell"/>
</dbReference>
<dbReference type="PANTHER" id="PTHR11579:SF0">
    <property type="entry name" value="PROTEIN-L-ISOASPARTATE(D-ASPARTATE) O-METHYLTRANSFERASE"/>
    <property type="match status" value="1"/>
</dbReference>
<comment type="similarity">
    <text evidence="2">Belongs to the methyltransferase superfamily. L-isoaspartyl/D-aspartyl protein methyltransferase family.</text>
</comment>
<evidence type="ECO:0000313" key="14">
    <source>
        <dbReference type="Proteomes" id="UP000318380"/>
    </source>
</evidence>
<dbReference type="Proteomes" id="UP000318380">
    <property type="component" value="Unassembled WGS sequence"/>
</dbReference>
<evidence type="ECO:0000313" key="13">
    <source>
        <dbReference type="EMBL" id="TWD84834.1"/>
    </source>
</evidence>
<gene>
    <name evidence="13" type="ORF">FB561_6030</name>
</gene>
<dbReference type="InterPro" id="IPR029063">
    <property type="entry name" value="SAM-dependent_MTases_sf"/>
</dbReference>
<evidence type="ECO:0000256" key="10">
    <source>
        <dbReference type="ARBA" id="ARBA00031323"/>
    </source>
</evidence>
<reference evidence="13 14" key="1">
    <citation type="submission" date="2019-06" db="EMBL/GenBank/DDBJ databases">
        <title>Sequencing the genomes of 1000 actinobacteria strains.</title>
        <authorList>
            <person name="Klenk H.-P."/>
        </authorList>
    </citation>
    <scope>NUCLEOTIDE SEQUENCE [LARGE SCALE GENOMIC DNA]</scope>
    <source>
        <strain evidence="13 14">DSM 24683</strain>
    </source>
</reference>
<dbReference type="GO" id="GO:0004719">
    <property type="term" value="F:protein-L-isoaspartate (D-aspartate) O-methyltransferase activity"/>
    <property type="evidence" value="ECO:0007669"/>
    <property type="project" value="UniProtKB-EC"/>
</dbReference>
<dbReference type="Pfam" id="PF01135">
    <property type="entry name" value="PCMT"/>
    <property type="match status" value="1"/>
</dbReference>
<dbReference type="PANTHER" id="PTHR11579">
    <property type="entry name" value="PROTEIN-L-ISOASPARTATE O-METHYLTRANSFERASE"/>
    <property type="match status" value="1"/>
</dbReference>
<dbReference type="Gene3D" id="3.40.50.150">
    <property type="entry name" value="Vaccinia Virus protein VP39"/>
    <property type="match status" value="1"/>
</dbReference>
<dbReference type="EMBL" id="VIVK01000001">
    <property type="protein sequence ID" value="TWD84834.1"/>
    <property type="molecule type" value="Genomic_DNA"/>
</dbReference>
<evidence type="ECO:0000256" key="12">
    <source>
        <dbReference type="SAM" id="MobiDB-lite"/>
    </source>
</evidence>
<proteinExistence type="inferred from homology"/>
<evidence type="ECO:0000256" key="9">
    <source>
        <dbReference type="ARBA" id="ARBA00030757"/>
    </source>
</evidence>
<keyword evidence="8" id="KW-0949">S-adenosyl-L-methionine</keyword>
<evidence type="ECO:0000256" key="6">
    <source>
        <dbReference type="ARBA" id="ARBA00022603"/>
    </source>
</evidence>
<dbReference type="InterPro" id="IPR000682">
    <property type="entry name" value="PCMT"/>
</dbReference>
<protein>
    <recommendedName>
        <fullName evidence="4">Protein-L-isoaspartate O-methyltransferase</fullName>
        <ecNumber evidence="3">2.1.1.77</ecNumber>
    </recommendedName>
    <alternativeName>
        <fullName evidence="11">L-isoaspartyl protein carboxyl methyltransferase</fullName>
    </alternativeName>
    <alternativeName>
        <fullName evidence="9">Protein L-isoaspartyl methyltransferase</fullName>
    </alternativeName>
    <alternativeName>
        <fullName evidence="10">Protein-beta-aspartate methyltransferase</fullName>
    </alternativeName>
</protein>
<evidence type="ECO:0000256" key="2">
    <source>
        <dbReference type="ARBA" id="ARBA00005369"/>
    </source>
</evidence>
<comment type="subcellular location">
    <subcellularLocation>
        <location evidence="1">Cytoplasm</location>
    </subcellularLocation>
</comment>
<evidence type="ECO:0000256" key="7">
    <source>
        <dbReference type="ARBA" id="ARBA00022679"/>
    </source>
</evidence>
<evidence type="ECO:0000256" key="3">
    <source>
        <dbReference type="ARBA" id="ARBA00011890"/>
    </source>
</evidence>
<name>A0A561C1A1_9ACTN</name>
<evidence type="ECO:0000256" key="4">
    <source>
        <dbReference type="ARBA" id="ARBA00013346"/>
    </source>
</evidence>
<comment type="caution">
    <text evidence="13">The sequence shown here is derived from an EMBL/GenBank/DDBJ whole genome shotgun (WGS) entry which is preliminary data.</text>
</comment>
<feature type="region of interest" description="Disordered" evidence="12">
    <location>
        <begin position="364"/>
        <end position="393"/>
    </location>
</feature>
<keyword evidence="7 13" id="KW-0808">Transferase</keyword>
<dbReference type="GO" id="GO:0032259">
    <property type="term" value="P:methylation"/>
    <property type="evidence" value="ECO:0007669"/>
    <property type="project" value="UniProtKB-KW"/>
</dbReference>
<evidence type="ECO:0000256" key="11">
    <source>
        <dbReference type="ARBA" id="ARBA00031350"/>
    </source>
</evidence>
<dbReference type="SUPFAM" id="SSF53335">
    <property type="entry name" value="S-adenosyl-L-methionine-dependent methyltransferases"/>
    <property type="match status" value="1"/>
</dbReference>